<feature type="region of interest" description="Disordered" evidence="1">
    <location>
        <begin position="111"/>
        <end position="130"/>
    </location>
</feature>
<organism evidence="2 3">
    <name type="scientific">Araneus ventricosus</name>
    <name type="common">Orbweaver spider</name>
    <name type="synonym">Epeira ventricosa</name>
    <dbReference type="NCBI Taxonomy" id="182803"/>
    <lineage>
        <taxon>Eukaryota</taxon>
        <taxon>Metazoa</taxon>
        <taxon>Ecdysozoa</taxon>
        <taxon>Arthropoda</taxon>
        <taxon>Chelicerata</taxon>
        <taxon>Arachnida</taxon>
        <taxon>Araneae</taxon>
        <taxon>Araneomorphae</taxon>
        <taxon>Entelegynae</taxon>
        <taxon>Araneoidea</taxon>
        <taxon>Araneidae</taxon>
        <taxon>Araneus</taxon>
    </lineage>
</organism>
<protein>
    <submittedName>
        <fullName evidence="2">Uncharacterized protein</fullName>
    </submittedName>
</protein>
<name>A0A4Y2HNK6_ARAVE</name>
<feature type="region of interest" description="Disordered" evidence="1">
    <location>
        <begin position="24"/>
        <end position="51"/>
    </location>
</feature>
<accession>A0A4Y2HNK6</accession>
<proteinExistence type="predicted"/>
<reference evidence="2 3" key="1">
    <citation type="journal article" date="2019" name="Sci. Rep.">
        <title>Orb-weaving spider Araneus ventricosus genome elucidates the spidroin gene catalogue.</title>
        <authorList>
            <person name="Kono N."/>
            <person name="Nakamura H."/>
            <person name="Ohtoshi R."/>
            <person name="Moran D.A.P."/>
            <person name="Shinohara A."/>
            <person name="Yoshida Y."/>
            <person name="Fujiwara M."/>
            <person name="Mori M."/>
            <person name="Tomita M."/>
            <person name="Arakawa K."/>
        </authorList>
    </citation>
    <scope>NUCLEOTIDE SEQUENCE [LARGE SCALE GENOMIC DNA]</scope>
</reference>
<sequence>MVISTVDVTATKVLRRKAERKAQENVRLSKVAKQAESTAPVFSESSSNSSEVDINDDIFMASAFKEPPHSTAPPPSSQQMRVRLPTLVRECDRAAAISSAVLQDLGVVTEQSSSSVIDRSEIVRERKKKR</sequence>
<dbReference type="EMBL" id="BGPR01002055">
    <property type="protein sequence ID" value="GBM66984.1"/>
    <property type="molecule type" value="Genomic_DNA"/>
</dbReference>
<dbReference type="AlphaFoldDB" id="A0A4Y2HNK6"/>
<gene>
    <name evidence="2" type="ORF">AVEN_111006_1</name>
</gene>
<dbReference type="Proteomes" id="UP000499080">
    <property type="component" value="Unassembled WGS sequence"/>
</dbReference>
<comment type="caution">
    <text evidence="2">The sequence shown here is derived from an EMBL/GenBank/DDBJ whole genome shotgun (WGS) entry which is preliminary data.</text>
</comment>
<evidence type="ECO:0000256" key="1">
    <source>
        <dbReference type="SAM" id="MobiDB-lite"/>
    </source>
</evidence>
<keyword evidence="3" id="KW-1185">Reference proteome</keyword>
<evidence type="ECO:0000313" key="2">
    <source>
        <dbReference type="EMBL" id="GBM66984.1"/>
    </source>
</evidence>
<evidence type="ECO:0000313" key="3">
    <source>
        <dbReference type="Proteomes" id="UP000499080"/>
    </source>
</evidence>